<evidence type="ECO:0000256" key="8">
    <source>
        <dbReference type="RuleBase" id="RU363064"/>
    </source>
</evidence>
<evidence type="ECO:0000256" key="1">
    <source>
        <dbReference type="ARBA" id="ARBA00004651"/>
    </source>
</evidence>
<accession>A0A9D2FS45</accession>
<evidence type="ECO:0000256" key="3">
    <source>
        <dbReference type="ARBA" id="ARBA00022448"/>
    </source>
</evidence>
<evidence type="ECO:0000256" key="7">
    <source>
        <dbReference type="ARBA" id="ARBA00023136"/>
    </source>
</evidence>
<dbReference type="GO" id="GO:0005886">
    <property type="term" value="C:plasma membrane"/>
    <property type="evidence" value="ECO:0007669"/>
    <property type="project" value="UniProtKB-SubCell"/>
</dbReference>
<feature type="transmembrane region" description="Helical" evidence="8">
    <location>
        <begin position="365"/>
        <end position="383"/>
    </location>
</feature>
<organism evidence="9 10">
    <name type="scientific">Candidatus Blautia pullicola</name>
    <dbReference type="NCBI Taxonomy" id="2838498"/>
    <lineage>
        <taxon>Bacteria</taxon>
        <taxon>Bacillati</taxon>
        <taxon>Bacillota</taxon>
        <taxon>Clostridia</taxon>
        <taxon>Lachnospirales</taxon>
        <taxon>Lachnospiraceae</taxon>
        <taxon>Blautia</taxon>
    </lineage>
</organism>
<dbReference type="PANTHER" id="PTHR30330:SF3">
    <property type="entry name" value="TRANSCRIPTIONAL REGULATOR, LRP FAMILY"/>
    <property type="match status" value="1"/>
</dbReference>
<comment type="subcellular location">
    <subcellularLocation>
        <location evidence="1 8">Cell membrane</location>
        <topology evidence="1 8">Multi-pass membrane protein</topology>
    </subcellularLocation>
</comment>
<dbReference type="Proteomes" id="UP000824056">
    <property type="component" value="Unassembled WGS sequence"/>
</dbReference>
<gene>
    <name evidence="9" type="ORF">H9809_08060</name>
</gene>
<dbReference type="Pfam" id="PF01235">
    <property type="entry name" value="Na_Ala_symp"/>
    <property type="match status" value="1"/>
</dbReference>
<keyword evidence="6 8" id="KW-1133">Transmembrane helix</keyword>
<feature type="transmembrane region" description="Helical" evidence="8">
    <location>
        <begin position="220"/>
        <end position="245"/>
    </location>
</feature>
<evidence type="ECO:0000313" key="10">
    <source>
        <dbReference type="Proteomes" id="UP000824056"/>
    </source>
</evidence>
<sequence length="453" mass="49106">MENLIHRLQEFVWGPGMLFFFLATGIRFTVASRFFQIRKLHIWMGKTLGALRHKEVRRAGEEQSISQFQSFCTALGATLGTGNITGVATALVFGGPGAVFWMWVSAFFGMMTNYAENFLGIKYRYRDGAGRWKGGAMVYMERGLGCRPLALVFAVCCLGASFGMGNMVQGNSMAKGLEEAFHIPAFVSGIICMLLVAAAVTGGVKRIGSVTEKLVPVMAFVYLAGALLVLAAHYTLIPQAFSLIFREAFRPRSAVAGVGGYWMGQALRMGIARGIFSNEAGLGSTVAAHAQSDVREPEIQGMWGILEIFIDTMVVCTITALVLLVSGVYQPEQLMGDLARGKEVIDGTTLAGRAFATVIPFGEQFLAGATALFAFATIVGWAYFGEQTAAYLGKERGAAVYRLLYILLTLPGCILAPQIIWELSDALNGLMALPNLTALFFLGREVKFYKEES</sequence>
<protein>
    <submittedName>
        <fullName evidence="9">Sodium:alanine symporter family protein</fullName>
    </submittedName>
</protein>
<feature type="transmembrane region" description="Helical" evidence="8">
    <location>
        <begin position="12"/>
        <end position="30"/>
    </location>
</feature>
<keyword evidence="5 8" id="KW-0812">Transmembrane</keyword>
<dbReference type="Gene3D" id="1.20.1740.10">
    <property type="entry name" value="Amino acid/polyamine transporter I"/>
    <property type="match status" value="1"/>
</dbReference>
<keyword evidence="4 8" id="KW-1003">Cell membrane</keyword>
<name>A0A9D2FS45_9FIRM</name>
<proteinExistence type="inferred from homology"/>
<evidence type="ECO:0000256" key="5">
    <source>
        <dbReference type="ARBA" id="ARBA00022692"/>
    </source>
</evidence>
<evidence type="ECO:0000256" key="2">
    <source>
        <dbReference type="ARBA" id="ARBA00009261"/>
    </source>
</evidence>
<reference evidence="9" key="1">
    <citation type="journal article" date="2021" name="PeerJ">
        <title>Extensive microbial diversity within the chicken gut microbiome revealed by metagenomics and culture.</title>
        <authorList>
            <person name="Gilroy R."/>
            <person name="Ravi A."/>
            <person name="Getino M."/>
            <person name="Pursley I."/>
            <person name="Horton D.L."/>
            <person name="Alikhan N.F."/>
            <person name="Baker D."/>
            <person name="Gharbi K."/>
            <person name="Hall N."/>
            <person name="Watson M."/>
            <person name="Adriaenssens E.M."/>
            <person name="Foster-Nyarko E."/>
            <person name="Jarju S."/>
            <person name="Secka A."/>
            <person name="Antonio M."/>
            <person name="Oren A."/>
            <person name="Chaudhuri R.R."/>
            <person name="La Ragione R."/>
            <person name="Hildebrand F."/>
            <person name="Pallen M.J."/>
        </authorList>
    </citation>
    <scope>NUCLEOTIDE SEQUENCE</scope>
    <source>
        <strain evidence="9">1068</strain>
    </source>
</reference>
<keyword evidence="3 8" id="KW-0813">Transport</keyword>
<feature type="transmembrane region" description="Helical" evidence="8">
    <location>
        <begin position="149"/>
        <end position="168"/>
    </location>
</feature>
<keyword evidence="7 8" id="KW-0472">Membrane</keyword>
<evidence type="ECO:0000256" key="4">
    <source>
        <dbReference type="ARBA" id="ARBA00022475"/>
    </source>
</evidence>
<comment type="caution">
    <text evidence="9">The sequence shown here is derived from an EMBL/GenBank/DDBJ whole genome shotgun (WGS) entry which is preliminary data.</text>
</comment>
<dbReference type="NCBIfam" id="TIGR00835">
    <property type="entry name" value="agcS"/>
    <property type="match status" value="1"/>
</dbReference>
<keyword evidence="8" id="KW-0769">Symport</keyword>
<dbReference type="GO" id="GO:0005283">
    <property type="term" value="F:amino acid:sodium symporter activity"/>
    <property type="evidence" value="ECO:0007669"/>
    <property type="project" value="InterPro"/>
</dbReference>
<evidence type="ECO:0000256" key="6">
    <source>
        <dbReference type="ARBA" id="ARBA00022989"/>
    </source>
</evidence>
<dbReference type="PRINTS" id="PR00175">
    <property type="entry name" value="NAALASMPORT"/>
</dbReference>
<reference evidence="9" key="2">
    <citation type="submission" date="2021-04" db="EMBL/GenBank/DDBJ databases">
        <authorList>
            <person name="Gilroy R."/>
        </authorList>
    </citation>
    <scope>NUCLEOTIDE SEQUENCE</scope>
    <source>
        <strain evidence="9">1068</strain>
    </source>
</reference>
<dbReference type="PANTHER" id="PTHR30330">
    <property type="entry name" value="AGSS FAMILY TRANSPORTER, SODIUM-ALANINE"/>
    <property type="match status" value="1"/>
</dbReference>
<dbReference type="AlphaFoldDB" id="A0A9D2FS45"/>
<feature type="transmembrane region" description="Helical" evidence="8">
    <location>
        <begin position="84"/>
        <end position="104"/>
    </location>
</feature>
<comment type="similarity">
    <text evidence="2 8">Belongs to the alanine or glycine:cation symporter (AGCS) (TC 2.A.25) family.</text>
</comment>
<feature type="transmembrane region" description="Helical" evidence="8">
    <location>
        <begin position="180"/>
        <end position="200"/>
    </location>
</feature>
<dbReference type="InterPro" id="IPR001463">
    <property type="entry name" value="Na/Ala_symport"/>
</dbReference>
<feature type="transmembrane region" description="Helical" evidence="8">
    <location>
        <begin position="403"/>
        <end position="420"/>
    </location>
</feature>
<dbReference type="EMBL" id="DXBG01000185">
    <property type="protein sequence ID" value="HIZ65835.1"/>
    <property type="molecule type" value="Genomic_DNA"/>
</dbReference>
<evidence type="ECO:0000313" key="9">
    <source>
        <dbReference type="EMBL" id="HIZ65835.1"/>
    </source>
</evidence>
<dbReference type="PROSITE" id="PS00873">
    <property type="entry name" value="NA_ALANINE_SYMP"/>
    <property type="match status" value="1"/>
</dbReference>
<feature type="transmembrane region" description="Helical" evidence="8">
    <location>
        <begin position="308"/>
        <end position="329"/>
    </location>
</feature>